<keyword evidence="3" id="KW-1185">Reference proteome</keyword>
<dbReference type="EMBL" id="ML121531">
    <property type="protein sequence ID" value="RPB27654.1"/>
    <property type="molecule type" value="Genomic_DNA"/>
</dbReference>
<feature type="signal peptide" evidence="1">
    <location>
        <begin position="1"/>
        <end position="18"/>
    </location>
</feature>
<evidence type="ECO:0000313" key="3">
    <source>
        <dbReference type="Proteomes" id="UP000267821"/>
    </source>
</evidence>
<evidence type="ECO:0000313" key="2">
    <source>
        <dbReference type="EMBL" id="RPB27654.1"/>
    </source>
</evidence>
<sequence>MLIYFLLPFANSIHLALGSLNLSLTPHHYSLDNPHWASPCVENTHLFLPSHLCVVYSPSSAGEKALISWISCPPGILLTREFVAGTFSKTS</sequence>
<reference evidence="2 3" key="1">
    <citation type="journal article" date="2018" name="Nat. Ecol. Evol.">
        <title>Pezizomycetes genomes reveal the molecular basis of ectomycorrhizal truffle lifestyle.</title>
        <authorList>
            <person name="Murat C."/>
            <person name="Payen T."/>
            <person name="Noel B."/>
            <person name="Kuo A."/>
            <person name="Morin E."/>
            <person name="Chen J."/>
            <person name="Kohler A."/>
            <person name="Krizsan K."/>
            <person name="Balestrini R."/>
            <person name="Da Silva C."/>
            <person name="Montanini B."/>
            <person name="Hainaut M."/>
            <person name="Levati E."/>
            <person name="Barry K.W."/>
            <person name="Belfiori B."/>
            <person name="Cichocki N."/>
            <person name="Clum A."/>
            <person name="Dockter R.B."/>
            <person name="Fauchery L."/>
            <person name="Guy J."/>
            <person name="Iotti M."/>
            <person name="Le Tacon F."/>
            <person name="Lindquist E.A."/>
            <person name="Lipzen A."/>
            <person name="Malagnac F."/>
            <person name="Mello A."/>
            <person name="Molinier V."/>
            <person name="Miyauchi S."/>
            <person name="Poulain J."/>
            <person name="Riccioni C."/>
            <person name="Rubini A."/>
            <person name="Sitrit Y."/>
            <person name="Splivallo R."/>
            <person name="Traeger S."/>
            <person name="Wang M."/>
            <person name="Zifcakova L."/>
            <person name="Wipf D."/>
            <person name="Zambonelli A."/>
            <person name="Paolocci F."/>
            <person name="Nowrousian M."/>
            <person name="Ottonello S."/>
            <person name="Baldrian P."/>
            <person name="Spatafora J.W."/>
            <person name="Henrissat B."/>
            <person name="Nagy L.G."/>
            <person name="Aury J.M."/>
            <person name="Wincker P."/>
            <person name="Grigoriev I.V."/>
            <person name="Bonfante P."/>
            <person name="Martin F.M."/>
        </authorList>
    </citation>
    <scope>NUCLEOTIDE SEQUENCE [LARGE SCALE GENOMIC DNA]</scope>
    <source>
        <strain evidence="2 3">ATCC MYA-4762</strain>
    </source>
</reference>
<evidence type="ECO:0008006" key="4">
    <source>
        <dbReference type="Google" id="ProtNLM"/>
    </source>
</evidence>
<organism evidence="2 3">
    <name type="scientific">Terfezia boudieri ATCC MYA-4762</name>
    <dbReference type="NCBI Taxonomy" id="1051890"/>
    <lineage>
        <taxon>Eukaryota</taxon>
        <taxon>Fungi</taxon>
        <taxon>Dikarya</taxon>
        <taxon>Ascomycota</taxon>
        <taxon>Pezizomycotina</taxon>
        <taxon>Pezizomycetes</taxon>
        <taxon>Pezizales</taxon>
        <taxon>Pezizaceae</taxon>
        <taxon>Terfezia</taxon>
    </lineage>
</organism>
<dbReference type="Proteomes" id="UP000267821">
    <property type="component" value="Unassembled WGS sequence"/>
</dbReference>
<feature type="chain" id="PRO_5018060370" description="Secreted protein" evidence="1">
    <location>
        <begin position="19"/>
        <end position="91"/>
    </location>
</feature>
<gene>
    <name evidence="2" type="ORF">L211DRAFT_563180</name>
</gene>
<proteinExistence type="predicted"/>
<keyword evidence="1" id="KW-0732">Signal</keyword>
<dbReference type="AlphaFoldDB" id="A0A3N4LXN2"/>
<evidence type="ECO:0000256" key="1">
    <source>
        <dbReference type="SAM" id="SignalP"/>
    </source>
</evidence>
<accession>A0A3N4LXN2</accession>
<name>A0A3N4LXN2_9PEZI</name>
<protein>
    <recommendedName>
        <fullName evidence="4">Secreted protein</fullName>
    </recommendedName>
</protein>
<dbReference type="InParanoid" id="A0A3N4LXN2"/>